<accession>A0A6D2JPT2</accession>
<sequence>MESLPPPPPPSRHLPPPPPPPSRLPSVRPFNVYAQQPHNDYRNELNDRPEIRHNKRVCVVNGYKAVETDYRREEDRFEDLRKRYAGNYNGFRQIHDVSRYGVQHNRPLEDPYRHSVPSWNGGGNGHLVHHRHDGRYGGEEPMPVGHLVHHRHDGRYGGEEPMPVGSWRDYGRRTDLPEPMPVGPWRDYGRRTDLPEPMPVGPWRDYGRRTDLPEPMPVGLWRDYGRRIDLPPPPPPPQPPLPYGRVNYETFGPPQPYFGRRSFY</sequence>
<feature type="compositionally biased region" description="Pro residues" evidence="1">
    <location>
        <begin position="1"/>
        <end position="23"/>
    </location>
</feature>
<evidence type="ECO:0000313" key="3">
    <source>
        <dbReference type="Proteomes" id="UP000467841"/>
    </source>
</evidence>
<dbReference type="GO" id="GO:0005884">
    <property type="term" value="C:actin filament"/>
    <property type="evidence" value="ECO:0007669"/>
    <property type="project" value="TreeGrafter"/>
</dbReference>
<organism evidence="2 3">
    <name type="scientific">Microthlaspi erraticum</name>
    <dbReference type="NCBI Taxonomy" id="1685480"/>
    <lineage>
        <taxon>Eukaryota</taxon>
        <taxon>Viridiplantae</taxon>
        <taxon>Streptophyta</taxon>
        <taxon>Embryophyta</taxon>
        <taxon>Tracheophyta</taxon>
        <taxon>Spermatophyta</taxon>
        <taxon>Magnoliopsida</taxon>
        <taxon>eudicotyledons</taxon>
        <taxon>Gunneridae</taxon>
        <taxon>Pentapetalae</taxon>
        <taxon>rosids</taxon>
        <taxon>malvids</taxon>
        <taxon>Brassicales</taxon>
        <taxon>Brassicaceae</taxon>
        <taxon>Coluteocarpeae</taxon>
        <taxon>Microthlaspi</taxon>
    </lineage>
</organism>
<dbReference type="GO" id="GO:0030041">
    <property type="term" value="P:actin filament polymerization"/>
    <property type="evidence" value="ECO:0007669"/>
    <property type="project" value="TreeGrafter"/>
</dbReference>
<name>A0A6D2JPT2_9BRAS</name>
<dbReference type="PANTHER" id="PTHR45691:SF6">
    <property type="entry name" value="PROTEIN DIAPHANOUS"/>
    <property type="match status" value="1"/>
</dbReference>
<comment type="caution">
    <text evidence="2">The sequence shown here is derived from an EMBL/GenBank/DDBJ whole genome shotgun (WGS) entry which is preliminary data.</text>
</comment>
<dbReference type="PANTHER" id="PTHR45691">
    <property type="entry name" value="PROTEIN DIAPHANOUS"/>
    <property type="match status" value="1"/>
</dbReference>
<dbReference type="AlphaFoldDB" id="A0A6D2JPT2"/>
<dbReference type="EMBL" id="CACVBM020001189">
    <property type="protein sequence ID" value="CAA7038203.1"/>
    <property type="molecule type" value="Genomic_DNA"/>
</dbReference>
<gene>
    <name evidence="2" type="ORF">MERR_LOCUS25438</name>
</gene>
<reference evidence="2" key="1">
    <citation type="submission" date="2020-01" db="EMBL/GenBank/DDBJ databases">
        <authorList>
            <person name="Mishra B."/>
        </authorList>
    </citation>
    <scope>NUCLEOTIDE SEQUENCE [LARGE SCALE GENOMIC DNA]</scope>
</reference>
<proteinExistence type="predicted"/>
<evidence type="ECO:0000256" key="1">
    <source>
        <dbReference type="SAM" id="MobiDB-lite"/>
    </source>
</evidence>
<dbReference type="Proteomes" id="UP000467841">
    <property type="component" value="Unassembled WGS sequence"/>
</dbReference>
<keyword evidence="3" id="KW-1185">Reference proteome</keyword>
<evidence type="ECO:0000313" key="2">
    <source>
        <dbReference type="EMBL" id="CAA7038203.1"/>
    </source>
</evidence>
<feature type="region of interest" description="Disordered" evidence="1">
    <location>
        <begin position="1"/>
        <end position="29"/>
    </location>
</feature>
<dbReference type="InterPro" id="IPR051412">
    <property type="entry name" value="Formin_Homology_Diaphanous_sf"/>
</dbReference>
<protein>
    <submittedName>
        <fullName evidence="2">Uncharacterized protein</fullName>
    </submittedName>
</protein>